<evidence type="ECO:0000313" key="1">
    <source>
        <dbReference type="EMBL" id="PBK88774.1"/>
    </source>
</evidence>
<dbReference type="AlphaFoldDB" id="A0A2H3D4R6"/>
<protein>
    <submittedName>
        <fullName evidence="1">Uncharacterized protein</fullName>
    </submittedName>
</protein>
<dbReference type="OrthoDB" id="3359487at2759"/>
<name>A0A2H3D4R6_ARMGA</name>
<dbReference type="Proteomes" id="UP000217790">
    <property type="component" value="Unassembled WGS sequence"/>
</dbReference>
<keyword evidence="2" id="KW-1185">Reference proteome</keyword>
<evidence type="ECO:0000313" key="2">
    <source>
        <dbReference type="Proteomes" id="UP000217790"/>
    </source>
</evidence>
<dbReference type="InParanoid" id="A0A2H3D4R6"/>
<accession>A0A2H3D4R6</accession>
<dbReference type="OMA" id="PRYKIMY"/>
<dbReference type="EMBL" id="KZ293671">
    <property type="protein sequence ID" value="PBK88774.1"/>
    <property type="molecule type" value="Genomic_DNA"/>
</dbReference>
<sequence length="104" mass="11724">MFDIALAYKSAVKELTGDENSEVTEYELSRSEWTMLENFCDMLKIHCSHFDATLYFSHSTSNLTTVIPAMDHIDHIFTTVSINNVQLSSPVHTSLLVAKIGTRI</sequence>
<organism evidence="1 2">
    <name type="scientific">Armillaria gallica</name>
    <name type="common">Bulbous honey fungus</name>
    <name type="synonym">Armillaria bulbosa</name>
    <dbReference type="NCBI Taxonomy" id="47427"/>
    <lineage>
        <taxon>Eukaryota</taxon>
        <taxon>Fungi</taxon>
        <taxon>Dikarya</taxon>
        <taxon>Basidiomycota</taxon>
        <taxon>Agaricomycotina</taxon>
        <taxon>Agaricomycetes</taxon>
        <taxon>Agaricomycetidae</taxon>
        <taxon>Agaricales</taxon>
        <taxon>Marasmiineae</taxon>
        <taxon>Physalacriaceae</taxon>
        <taxon>Armillaria</taxon>
    </lineage>
</organism>
<reference evidence="2" key="1">
    <citation type="journal article" date="2017" name="Nat. Ecol. Evol.">
        <title>Genome expansion and lineage-specific genetic innovations in the forest pathogenic fungi Armillaria.</title>
        <authorList>
            <person name="Sipos G."/>
            <person name="Prasanna A.N."/>
            <person name="Walter M.C."/>
            <person name="O'Connor E."/>
            <person name="Balint B."/>
            <person name="Krizsan K."/>
            <person name="Kiss B."/>
            <person name="Hess J."/>
            <person name="Varga T."/>
            <person name="Slot J."/>
            <person name="Riley R."/>
            <person name="Boka B."/>
            <person name="Rigling D."/>
            <person name="Barry K."/>
            <person name="Lee J."/>
            <person name="Mihaltcheva S."/>
            <person name="LaButti K."/>
            <person name="Lipzen A."/>
            <person name="Waldron R."/>
            <person name="Moloney N.M."/>
            <person name="Sperisen C."/>
            <person name="Kredics L."/>
            <person name="Vagvoelgyi C."/>
            <person name="Patrignani A."/>
            <person name="Fitzpatrick D."/>
            <person name="Nagy I."/>
            <person name="Doyle S."/>
            <person name="Anderson J.B."/>
            <person name="Grigoriev I.V."/>
            <person name="Gueldener U."/>
            <person name="Muensterkoetter M."/>
            <person name="Nagy L.G."/>
        </authorList>
    </citation>
    <scope>NUCLEOTIDE SEQUENCE [LARGE SCALE GENOMIC DNA]</scope>
    <source>
        <strain evidence="2">Ar21-2</strain>
    </source>
</reference>
<gene>
    <name evidence="1" type="ORF">ARMGADRAFT_936848</name>
</gene>
<proteinExistence type="predicted"/>